<evidence type="ECO:0000313" key="2">
    <source>
        <dbReference type="Proteomes" id="UP000541444"/>
    </source>
</evidence>
<proteinExistence type="predicted"/>
<name>A0A7J7L3P5_9MAGN</name>
<sequence>MYGWCRYDLKVARGQGRGPVDMVSKPGEPVVAAVGRVLEMILACLSRYRCEMSVFVDVNFYCKHQC</sequence>
<gene>
    <name evidence="1" type="ORF">GIB67_030956</name>
</gene>
<protein>
    <submittedName>
        <fullName evidence="1">Uncharacterized protein</fullName>
    </submittedName>
</protein>
<accession>A0A7J7L3P5</accession>
<comment type="caution">
    <text evidence="1">The sequence shown here is derived from an EMBL/GenBank/DDBJ whole genome shotgun (WGS) entry which is preliminary data.</text>
</comment>
<dbReference type="AlphaFoldDB" id="A0A7J7L3P5"/>
<dbReference type="EMBL" id="JACGCM010002660">
    <property type="protein sequence ID" value="KAF6137192.1"/>
    <property type="molecule type" value="Genomic_DNA"/>
</dbReference>
<keyword evidence="2" id="KW-1185">Reference proteome</keyword>
<evidence type="ECO:0000313" key="1">
    <source>
        <dbReference type="EMBL" id="KAF6137192.1"/>
    </source>
</evidence>
<reference evidence="1 2" key="1">
    <citation type="journal article" date="2020" name="IScience">
        <title>Genome Sequencing of the Endangered Kingdonia uniflora (Circaeasteraceae, Ranunculales) Reveals Potential Mechanisms of Evolutionary Specialization.</title>
        <authorList>
            <person name="Sun Y."/>
            <person name="Deng T."/>
            <person name="Zhang A."/>
            <person name="Moore M.J."/>
            <person name="Landis J.B."/>
            <person name="Lin N."/>
            <person name="Zhang H."/>
            <person name="Zhang X."/>
            <person name="Huang J."/>
            <person name="Zhang X."/>
            <person name="Sun H."/>
            <person name="Wang H."/>
        </authorList>
    </citation>
    <scope>NUCLEOTIDE SEQUENCE [LARGE SCALE GENOMIC DNA]</scope>
    <source>
        <strain evidence="1">TB1705</strain>
        <tissue evidence="1">Leaf</tissue>
    </source>
</reference>
<dbReference type="Proteomes" id="UP000541444">
    <property type="component" value="Unassembled WGS sequence"/>
</dbReference>
<organism evidence="1 2">
    <name type="scientific">Kingdonia uniflora</name>
    <dbReference type="NCBI Taxonomy" id="39325"/>
    <lineage>
        <taxon>Eukaryota</taxon>
        <taxon>Viridiplantae</taxon>
        <taxon>Streptophyta</taxon>
        <taxon>Embryophyta</taxon>
        <taxon>Tracheophyta</taxon>
        <taxon>Spermatophyta</taxon>
        <taxon>Magnoliopsida</taxon>
        <taxon>Ranunculales</taxon>
        <taxon>Circaeasteraceae</taxon>
        <taxon>Kingdonia</taxon>
    </lineage>
</organism>